<feature type="transmembrane region" description="Helical" evidence="1">
    <location>
        <begin position="360"/>
        <end position="389"/>
    </location>
</feature>
<keyword evidence="1" id="KW-0472">Membrane</keyword>
<gene>
    <name evidence="2" type="ORF">WN50_29930</name>
</gene>
<dbReference type="Proteomes" id="UP000033607">
    <property type="component" value="Unassembled WGS sequence"/>
</dbReference>
<dbReference type="OrthoDB" id="7595044at2"/>
<reference evidence="2 3" key="1">
    <citation type="submission" date="2015-06" db="EMBL/GenBank/DDBJ databases">
        <title>Draft genome assembly of filamentous brackish cyanobacterium Limnoraphis robusta strain CS-951.</title>
        <authorList>
            <person name="Willis A."/>
            <person name="Parks M."/>
            <person name="Burford M.A."/>
        </authorList>
    </citation>
    <scope>NUCLEOTIDE SEQUENCE [LARGE SCALE GENOMIC DNA]</scope>
    <source>
        <strain evidence="2 3">CS-951</strain>
    </source>
</reference>
<evidence type="ECO:0000313" key="2">
    <source>
        <dbReference type="EMBL" id="KKD34603.1"/>
    </source>
</evidence>
<dbReference type="RefSeq" id="WP_046282274.1">
    <property type="nucleotide sequence ID" value="NZ_LATL02000200.1"/>
</dbReference>
<name>A0A0F5Y792_9CYAN</name>
<evidence type="ECO:0000313" key="3">
    <source>
        <dbReference type="Proteomes" id="UP000033607"/>
    </source>
</evidence>
<evidence type="ECO:0008006" key="4">
    <source>
        <dbReference type="Google" id="ProtNLM"/>
    </source>
</evidence>
<feature type="transmembrane region" description="Helical" evidence="1">
    <location>
        <begin position="396"/>
        <end position="416"/>
    </location>
</feature>
<feature type="transmembrane region" description="Helical" evidence="1">
    <location>
        <begin position="30"/>
        <end position="48"/>
    </location>
</feature>
<feature type="transmembrane region" description="Helical" evidence="1">
    <location>
        <begin position="262"/>
        <end position="282"/>
    </location>
</feature>
<dbReference type="AlphaFoldDB" id="A0A0F5Y792"/>
<sequence>MTPQAQLVLLIWLPIVLALFKFLPARKAVVFSFIISWLFLPQRVAFIFPGIPDYNRTSATCYSILLATFIFDSKRLNSFKFGWLDIPMLVWCVVAFISSMTNGLGPYDGISQLLDRVMQYGIPYFLGRIYLNDLLGLRQLAMGIFVSGLIYAPLCLIESVISPQLHRLVYGYHGIHEFGQSVRLGGYRPNVFMIHGLSVGVWMMAALLVAIWLWQSKILKSFWNVPMNLVVAGLFVTHLLVRSTGAYLYTFYGIIILLTAKFLRISLPLMILISALSFYLYLGATGNFTGEKADQIISVATDIAGEERAQSLEFRFDNEELLVEKGLERIVFGWGGWGRNRVFEYGRLGDLEDISVTDSLWIIAYGVNGVVGLSGVFGSIFLPALAFVFRYPASTWLTPKVGPAAVIVVITVLYALDCCLNNQFNPVFTLASGGIAGLCLKEPEPTRPLKSVKRTPKLPAVRSGSLNLR</sequence>
<accession>A0A0F5Y792</accession>
<feature type="transmembrane region" description="Helical" evidence="1">
    <location>
        <begin position="83"/>
        <end position="101"/>
    </location>
</feature>
<organism evidence="2 3">
    <name type="scientific">Limnoraphis robusta CS-951</name>
    <dbReference type="NCBI Taxonomy" id="1637645"/>
    <lineage>
        <taxon>Bacteria</taxon>
        <taxon>Bacillati</taxon>
        <taxon>Cyanobacteriota</taxon>
        <taxon>Cyanophyceae</taxon>
        <taxon>Oscillatoriophycideae</taxon>
        <taxon>Oscillatoriales</taxon>
        <taxon>Sirenicapillariaceae</taxon>
        <taxon>Limnoraphis</taxon>
    </lineage>
</organism>
<keyword evidence="1" id="KW-1133">Transmembrane helix</keyword>
<dbReference type="EMBL" id="LATL02000200">
    <property type="protein sequence ID" value="KKD34603.1"/>
    <property type="molecule type" value="Genomic_DNA"/>
</dbReference>
<feature type="transmembrane region" description="Helical" evidence="1">
    <location>
        <begin position="140"/>
        <end position="161"/>
    </location>
</feature>
<keyword evidence="1" id="KW-0812">Transmembrane</keyword>
<dbReference type="PATRIC" id="fig|1637645.4.peg.3958"/>
<protein>
    <recommendedName>
        <fullName evidence="4">O-antigen ligase domain-containing protein</fullName>
    </recommendedName>
</protein>
<feature type="transmembrane region" description="Helical" evidence="1">
    <location>
        <begin position="6"/>
        <end position="23"/>
    </location>
</feature>
<proteinExistence type="predicted"/>
<evidence type="ECO:0000256" key="1">
    <source>
        <dbReference type="SAM" id="Phobius"/>
    </source>
</evidence>
<comment type="caution">
    <text evidence="2">The sequence shown here is derived from an EMBL/GenBank/DDBJ whole genome shotgun (WGS) entry which is preliminary data.</text>
</comment>
<feature type="transmembrane region" description="Helical" evidence="1">
    <location>
        <begin position="191"/>
        <end position="215"/>
    </location>
</feature>